<dbReference type="Proteomes" id="UP000663887">
    <property type="component" value="Unassembled WGS sequence"/>
</dbReference>
<dbReference type="Gene3D" id="1.10.238.10">
    <property type="entry name" value="EF-hand"/>
    <property type="match status" value="2"/>
</dbReference>
<dbReference type="PANTHER" id="PTHR20875">
    <property type="entry name" value="EF-HAND CALCIUM-BINDING DOMAIN-CONTAINING PROTEIN 6-RELATED"/>
    <property type="match status" value="1"/>
</dbReference>
<dbReference type="PANTHER" id="PTHR20875:SF0">
    <property type="entry name" value="GH12158P"/>
    <property type="match status" value="1"/>
</dbReference>
<dbReference type="Proteomes" id="UP000663824">
    <property type="component" value="Unassembled WGS sequence"/>
</dbReference>
<dbReference type="PROSITE" id="PS00018">
    <property type="entry name" value="EF_HAND_1"/>
    <property type="match status" value="1"/>
</dbReference>
<dbReference type="SMART" id="SM00054">
    <property type="entry name" value="EFh"/>
    <property type="match status" value="2"/>
</dbReference>
<accession>A0A814Z2L6</accession>
<dbReference type="GO" id="GO:0005509">
    <property type="term" value="F:calcium ion binding"/>
    <property type="evidence" value="ECO:0007669"/>
    <property type="project" value="InterPro"/>
</dbReference>
<sequence>MNSIKTLGKNNILENRLRTSQQSNEFRMRSNNLRNWKSVSNIFSKKKLTSLDEIKCHLQKYFINHMSIVHQHCKKNTSIDKPTFQLMLRSSGILINNTCLESLWNSCQPSLQGISYEVFLQEFMPCQSENNHNSIVSSKDNLLSSKQCRILNYIALVTHAVKTYWENLKVEFCYLDPYGRLSIAIDQAMKIMKKFCFPLNDNQQRNLALLFSTKNNGQFNYFDFMQHFSNTSSLKSINQNSFSRSTYTIQSKQCWTCLPLTINCLLKRIRSQCIHYYGNIYRMFKVIDKNRQGYLDKSDFKRILKQFNIHLDAEEFYHVLSEIDQNQDGVISYDELYDALIIDALVI</sequence>
<organism evidence="3 10">
    <name type="scientific">Rotaria magnacalcarata</name>
    <dbReference type="NCBI Taxonomy" id="392030"/>
    <lineage>
        <taxon>Eukaryota</taxon>
        <taxon>Metazoa</taxon>
        <taxon>Spiralia</taxon>
        <taxon>Gnathifera</taxon>
        <taxon>Rotifera</taxon>
        <taxon>Eurotatoria</taxon>
        <taxon>Bdelloidea</taxon>
        <taxon>Philodinida</taxon>
        <taxon>Philodinidae</taxon>
        <taxon>Rotaria</taxon>
    </lineage>
</organism>
<dbReference type="EMBL" id="CAJNOV010015697">
    <property type="protein sequence ID" value="CAF1578254.1"/>
    <property type="molecule type" value="Genomic_DNA"/>
</dbReference>
<proteinExistence type="predicted"/>
<name>A0A814Z2L6_9BILA</name>
<evidence type="ECO:0000313" key="6">
    <source>
        <dbReference type="EMBL" id="CAF2267118.1"/>
    </source>
</evidence>
<dbReference type="SUPFAM" id="SSF47473">
    <property type="entry name" value="EF-hand"/>
    <property type="match status" value="1"/>
</dbReference>
<evidence type="ECO:0000313" key="9">
    <source>
        <dbReference type="EMBL" id="CAF3788857.1"/>
    </source>
</evidence>
<reference evidence="3" key="1">
    <citation type="submission" date="2021-02" db="EMBL/GenBank/DDBJ databases">
        <authorList>
            <person name="Nowell W R."/>
        </authorList>
    </citation>
    <scope>NUCLEOTIDE SEQUENCE</scope>
</reference>
<dbReference type="PROSITE" id="PS50222">
    <property type="entry name" value="EF_HAND_2"/>
    <property type="match status" value="2"/>
</dbReference>
<gene>
    <name evidence="7" type="ORF">BYL167_LOCUS294</name>
    <name evidence="4" type="ORF">CJN711_LOCUS32702</name>
    <name evidence="8" type="ORF">GIL414_LOCUS389</name>
    <name evidence="3" type="ORF">KQP761_LOCUS1580</name>
    <name evidence="5" type="ORF">MBJ925_LOCUS36030</name>
    <name evidence="9" type="ORF">UXM345_LOCUS4102</name>
    <name evidence="6" type="ORF">XDN619_LOCUS36769</name>
</gene>
<protein>
    <recommendedName>
        <fullName evidence="2">EF-hand domain-containing protein</fullName>
    </recommendedName>
</protein>
<dbReference type="EMBL" id="CAJOBF010000276">
    <property type="protein sequence ID" value="CAF3788857.1"/>
    <property type="molecule type" value="Genomic_DNA"/>
</dbReference>
<dbReference type="Proteomes" id="UP000663842">
    <property type="component" value="Unassembled WGS sequence"/>
</dbReference>
<dbReference type="EMBL" id="CAJNOW010000101">
    <property type="protein sequence ID" value="CAF1236778.1"/>
    <property type="molecule type" value="Genomic_DNA"/>
</dbReference>
<dbReference type="InterPro" id="IPR011992">
    <property type="entry name" value="EF-hand-dom_pair"/>
</dbReference>
<evidence type="ECO:0000259" key="2">
    <source>
        <dbReference type="PROSITE" id="PS50222"/>
    </source>
</evidence>
<dbReference type="AlphaFoldDB" id="A0A814Z2L6"/>
<dbReference type="InterPro" id="IPR018247">
    <property type="entry name" value="EF_Hand_1_Ca_BS"/>
</dbReference>
<evidence type="ECO:0000313" key="3">
    <source>
        <dbReference type="EMBL" id="CAF1236778.1"/>
    </source>
</evidence>
<evidence type="ECO:0000313" key="7">
    <source>
        <dbReference type="EMBL" id="CAF3750327.1"/>
    </source>
</evidence>
<dbReference type="EMBL" id="CAJOBH010000026">
    <property type="protein sequence ID" value="CAF3750327.1"/>
    <property type="molecule type" value="Genomic_DNA"/>
</dbReference>
<dbReference type="InterPro" id="IPR002048">
    <property type="entry name" value="EF_hand_dom"/>
</dbReference>
<dbReference type="CDD" id="cd00051">
    <property type="entry name" value="EFh"/>
    <property type="match status" value="1"/>
</dbReference>
<dbReference type="Proteomes" id="UP000681720">
    <property type="component" value="Unassembled WGS sequence"/>
</dbReference>
<feature type="domain" description="EF-hand" evidence="2">
    <location>
        <begin position="311"/>
        <end position="346"/>
    </location>
</feature>
<evidence type="ECO:0000313" key="4">
    <source>
        <dbReference type="EMBL" id="CAF1578254.1"/>
    </source>
</evidence>
<dbReference type="InterPro" id="IPR052603">
    <property type="entry name" value="EFCB6"/>
</dbReference>
<dbReference type="EMBL" id="CAJOBJ010000044">
    <property type="protein sequence ID" value="CAF3788002.1"/>
    <property type="molecule type" value="Genomic_DNA"/>
</dbReference>
<evidence type="ECO:0000313" key="8">
    <source>
        <dbReference type="EMBL" id="CAF3788002.1"/>
    </source>
</evidence>
<evidence type="ECO:0000256" key="1">
    <source>
        <dbReference type="ARBA" id="ARBA00022837"/>
    </source>
</evidence>
<evidence type="ECO:0000313" key="10">
    <source>
        <dbReference type="Proteomes" id="UP000663834"/>
    </source>
</evidence>
<dbReference type="EMBL" id="CAJNRG010018976">
    <property type="protein sequence ID" value="CAF2267118.1"/>
    <property type="molecule type" value="Genomic_DNA"/>
</dbReference>
<dbReference type="Proteomes" id="UP000663834">
    <property type="component" value="Unassembled WGS sequence"/>
</dbReference>
<dbReference type="Proteomes" id="UP000681967">
    <property type="component" value="Unassembled WGS sequence"/>
</dbReference>
<dbReference type="Proteomes" id="UP000663855">
    <property type="component" value="Unassembled WGS sequence"/>
</dbReference>
<dbReference type="EMBL" id="CAJNRE010019872">
    <property type="protein sequence ID" value="CAF2213960.1"/>
    <property type="molecule type" value="Genomic_DNA"/>
</dbReference>
<dbReference type="OrthoDB" id="26525at2759"/>
<keyword evidence="1" id="KW-0106">Calcium</keyword>
<comment type="caution">
    <text evidence="3">The sequence shown here is derived from an EMBL/GenBank/DDBJ whole genome shotgun (WGS) entry which is preliminary data.</text>
</comment>
<dbReference type="Pfam" id="PF13499">
    <property type="entry name" value="EF-hand_7"/>
    <property type="match status" value="1"/>
</dbReference>
<evidence type="ECO:0000313" key="5">
    <source>
        <dbReference type="EMBL" id="CAF2213960.1"/>
    </source>
</evidence>
<feature type="domain" description="EF-hand" evidence="2">
    <location>
        <begin position="275"/>
        <end position="310"/>
    </location>
</feature>